<reference evidence="6" key="1">
    <citation type="submission" date="2021-06" db="EMBL/GenBank/DDBJ databases">
        <authorList>
            <consortium name="Wellcome Sanger Institute Data Sharing"/>
        </authorList>
    </citation>
    <scope>NUCLEOTIDE SEQUENCE [LARGE SCALE GENOMIC DNA]</scope>
</reference>
<evidence type="ECO:0000256" key="2">
    <source>
        <dbReference type="ARBA" id="ARBA00023054"/>
    </source>
</evidence>
<evidence type="ECO:0000259" key="5">
    <source>
        <dbReference type="Pfam" id="PF23165"/>
    </source>
</evidence>
<keyword evidence="7" id="KW-1185">Reference proteome</keyword>
<organism evidence="6 7">
    <name type="scientific">Erpetoichthys calabaricus</name>
    <name type="common">Rope fish</name>
    <name type="synonym">Calamoichthys calabaricus</name>
    <dbReference type="NCBI Taxonomy" id="27687"/>
    <lineage>
        <taxon>Eukaryota</taxon>
        <taxon>Metazoa</taxon>
        <taxon>Chordata</taxon>
        <taxon>Craniata</taxon>
        <taxon>Vertebrata</taxon>
        <taxon>Euteleostomi</taxon>
        <taxon>Actinopterygii</taxon>
        <taxon>Polypteriformes</taxon>
        <taxon>Polypteridae</taxon>
        <taxon>Erpetoichthys</taxon>
    </lineage>
</organism>
<reference evidence="6" key="3">
    <citation type="submission" date="2025-09" db="UniProtKB">
        <authorList>
            <consortium name="Ensembl"/>
        </authorList>
    </citation>
    <scope>IDENTIFICATION</scope>
</reference>
<feature type="coiled-coil region" evidence="3">
    <location>
        <begin position="189"/>
        <end position="265"/>
    </location>
</feature>
<dbReference type="PANTHER" id="PTHR15739:SF2">
    <property type="entry name" value="PROTEIN ZNF365"/>
    <property type="match status" value="1"/>
</dbReference>
<dbReference type="AlphaFoldDB" id="A0A8C4RHT4"/>
<evidence type="ECO:0000256" key="3">
    <source>
        <dbReference type="SAM" id="Coils"/>
    </source>
</evidence>
<feature type="compositionally biased region" description="Polar residues" evidence="4">
    <location>
        <begin position="355"/>
        <end position="373"/>
    </location>
</feature>
<sequence length="403" mass="46357">MQSEHSGKIKAGLPERACVASDTPTSPRMQQKLLDRKRIVSMESFAQNIIPPLPFRCPRCGEHRRFRSLACLRAHLDYSHTFDTATSLTMYSLSSGGKPLDSTHEKTITFSDNERYKQHLLSLKSQPNDAEKKKKKTFSVVSERKVTHVTEEFPDRRKTWYRSASSGNLAASAVIMKSQMKDLFKRDDCAVEEKRLEKVIGELAQTNRELANARAQFLDLSQKKQEVHARERALSRQVDVAVEVIANMRHQLLEFEKALERKEREVISIHSFLEAAVQHEMCGKARLQHFIEYLLWRIDLAERHLEYYQRSSRHANIKKYIVNKNVENTSQRYTKAWSSGDHLAFTILPEKKHSQNGSGSRQSVNLSNSSKVESGSKDIRNPQRATNDYATFVHGYSAHKKQE</sequence>
<feature type="region of interest" description="Disordered" evidence="4">
    <location>
        <begin position="351"/>
        <end position="403"/>
    </location>
</feature>
<accession>A0A8C4RHT4</accession>
<dbReference type="Proteomes" id="UP000694620">
    <property type="component" value="Chromosome 2"/>
</dbReference>
<keyword evidence="2 3" id="KW-0175">Coiled coil</keyword>
<dbReference type="GO" id="GO:0110026">
    <property type="term" value="P:regulation of DNA strand resection involved in replication fork processing"/>
    <property type="evidence" value="ECO:0007669"/>
    <property type="project" value="TreeGrafter"/>
</dbReference>
<evidence type="ECO:0000313" key="6">
    <source>
        <dbReference type="Ensembl" id="ENSECRP00000001956.1"/>
    </source>
</evidence>
<dbReference type="GO" id="GO:0010569">
    <property type="term" value="P:regulation of double-strand break repair via homologous recombination"/>
    <property type="evidence" value="ECO:0007669"/>
    <property type="project" value="TreeGrafter"/>
</dbReference>
<dbReference type="Pfam" id="PF23165">
    <property type="entry name" value="zf-C2H2_FBX41"/>
    <property type="match status" value="1"/>
</dbReference>
<proteinExistence type="predicted"/>
<name>A0A8C4RHT4_ERPCA</name>
<dbReference type="PANTHER" id="PTHR15739">
    <property type="entry name" value="ZINC FINGER PROTEIN"/>
    <property type="match status" value="1"/>
</dbReference>
<reference evidence="6" key="2">
    <citation type="submission" date="2025-08" db="UniProtKB">
        <authorList>
            <consortium name="Ensembl"/>
        </authorList>
    </citation>
    <scope>IDENTIFICATION</scope>
</reference>
<dbReference type="InterPro" id="IPR057038">
    <property type="entry name" value="FBX41/ZN365_Znf-C2H2"/>
</dbReference>
<feature type="domain" description="FBX41/ZN365 C2H2-type zinc finger" evidence="5">
    <location>
        <begin position="53"/>
        <end position="82"/>
    </location>
</feature>
<dbReference type="GeneTree" id="ENSGT00530000063713"/>
<evidence type="ECO:0000256" key="1">
    <source>
        <dbReference type="ARBA" id="ARBA00022553"/>
    </source>
</evidence>
<keyword evidence="1" id="KW-0597">Phosphoprotein</keyword>
<protein>
    <submittedName>
        <fullName evidence="6">Zinc finger protein 365</fullName>
    </submittedName>
</protein>
<dbReference type="GO" id="GO:0010975">
    <property type="term" value="P:regulation of neuron projection development"/>
    <property type="evidence" value="ECO:0007669"/>
    <property type="project" value="TreeGrafter"/>
</dbReference>
<gene>
    <name evidence="6" type="primary">ZNF365</name>
</gene>
<evidence type="ECO:0000256" key="4">
    <source>
        <dbReference type="SAM" id="MobiDB-lite"/>
    </source>
</evidence>
<evidence type="ECO:0000313" key="7">
    <source>
        <dbReference type="Proteomes" id="UP000694620"/>
    </source>
</evidence>
<dbReference type="GO" id="GO:0000723">
    <property type="term" value="P:telomere maintenance"/>
    <property type="evidence" value="ECO:0007669"/>
    <property type="project" value="TreeGrafter"/>
</dbReference>
<dbReference type="InterPro" id="IPR052283">
    <property type="entry name" value="GenomicStab_NeuMorph_Reg"/>
</dbReference>
<dbReference type="Ensembl" id="ENSECRT00000001982.1">
    <property type="protein sequence ID" value="ENSECRP00000001956.1"/>
    <property type="gene ID" value="ENSECRG00000001367.1"/>
</dbReference>
<feature type="region of interest" description="Disordered" evidence="4">
    <location>
        <begin position="1"/>
        <end position="28"/>
    </location>
</feature>